<feature type="compositionally biased region" description="Low complexity" evidence="5">
    <location>
        <begin position="1742"/>
        <end position="1757"/>
    </location>
</feature>
<evidence type="ECO:0000256" key="3">
    <source>
        <dbReference type="PROSITE-ProRule" id="PRU00221"/>
    </source>
</evidence>
<organism evidence="6 7">
    <name type="scientific">Prorocentrum cordatum</name>
    <dbReference type="NCBI Taxonomy" id="2364126"/>
    <lineage>
        <taxon>Eukaryota</taxon>
        <taxon>Sar</taxon>
        <taxon>Alveolata</taxon>
        <taxon>Dinophyceae</taxon>
        <taxon>Prorocentrales</taxon>
        <taxon>Prorocentraceae</taxon>
        <taxon>Prorocentrum</taxon>
    </lineage>
</organism>
<dbReference type="InterPro" id="IPR015943">
    <property type="entry name" value="WD40/YVTN_repeat-like_dom_sf"/>
</dbReference>
<protein>
    <submittedName>
        <fullName evidence="6">Uncharacterized protein</fullName>
    </submittedName>
</protein>
<feature type="compositionally biased region" description="Basic and acidic residues" evidence="5">
    <location>
        <begin position="529"/>
        <end position="540"/>
    </location>
</feature>
<evidence type="ECO:0000313" key="6">
    <source>
        <dbReference type="EMBL" id="CAK0840948.1"/>
    </source>
</evidence>
<name>A0ABN9T785_9DINO</name>
<comment type="caution">
    <text evidence="6">The sequence shown here is derived from an EMBL/GenBank/DDBJ whole genome shotgun (WGS) entry which is preliminary data.</text>
</comment>
<keyword evidence="4" id="KW-0175">Coiled coil</keyword>
<evidence type="ECO:0000256" key="1">
    <source>
        <dbReference type="ARBA" id="ARBA00022574"/>
    </source>
</evidence>
<feature type="region of interest" description="Disordered" evidence="5">
    <location>
        <begin position="254"/>
        <end position="292"/>
    </location>
</feature>
<accession>A0ABN9T785</accession>
<keyword evidence="2" id="KW-0677">Repeat</keyword>
<dbReference type="Pfam" id="PF00400">
    <property type="entry name" value="WD40"/>
    <property type="match status" value="2"/>
</dbReference>
<feature type="compositionally biased region" description="Low complexity" evidence="5">
    <location>
        <begin position="518"/>
        <end position="528"/>
    </location>
</feature>
<dbReference type="InterPro" id="IPR027145">
    <property type="entry name" value="PWP2"/>
</dbReference>
<feature type="region of interest" description="Disordered" evidence="5">
    <location>
        <begin position="645"/>
        <end position="703"/>
    </location>
</feature>
<evidence type="ECO:0000256" key="4">
    <source>
        <dbReference type="SAM" id="Coils"/>
    </source>
</evidence>
<feature type="region of interest" description="Disordered" evidence="5">
    <location>
        <begin position="744"/>
        <end position="766"/>
    </location>
</feature>
<proteinExistence type="predicted"/>
<dbReference type="InterPro" id="IPR001680">
    <property type="entry name" value="WD40_rpt"/>
</dbReference>
<feature type="region of interest" description="Disordered" evidence="5">
    <location>
        <begin position="1699"/>
        <end position="1727"/>
    </location>
</feature>
<evidence type="ECO:0000256" key="5">
    <source>
        <dbReference type="SAM" id="MobiDB-lite"/>
    </source>
</evidence>
<feature type="coiled-coil region" evidence="4">
    <location>
        <begin position="371"/>
        <end position="426"/>
    </location>
</feature>
<gene>
    <name evidence="6" type="ORF">PCOR1329_LOCUS36272</name>
</gene>
<dbReference type="EMBL" id="CAUYUJ010014415">
    <property type="protein sequence ID" value="CAK0840948.1"/>
    <property type="molecule type" value="Genomic_DNA"/>
</dbReference>
<feature type="repeat" description="WD" evidence="3">
    <location>
        <begin position="49"/>
        <end position="90"/>
    </location>
</feature>
<feature type="compositionally biased region" description="Basic and acidic residues" evidence="5">
    <location>
        <begin position="574"/>
        <end position="585"/>
    </location>
</feature>
<dbReference type="PROSITE" id="PS50082">
    <property type="entry name" value="WD_REPEATS_2"/>
    <property type="match status" value="2"/>
</dbReference>
<dbReference type="PROSITE" id="PS50294">
    <property type="entry name" value="WD_REPEATS_REGION"/>
    <property type="match status" value="2"/>
</dbReference>
<keyword evidence="7" id="KW-1185">Reference proteome</keyword>
<feature type="region of interest" description="Disordered" evidence="5">
    <location>
        <begin position="1381"/>
        <end position="1432"/>
    </location>
</feature>
<dbReference type="Proteomes" id="UP001189429">
    <property type="component" value="Unassembled WGS sequence"/>
</dbReference>
<evidence type="ECO:0000313" key="7">
    <source>
        <dbReference type="Proteomes" id="UP001189429"/>
    </source>
</evidence>
<evidence type="ECO:0000256" key="2">
    <source>
        <dbReference type="ARBA" id="ARBA00022737"/>
    </source>
</evidence>
<feature type="repeat" description="WD" evidence="3">
    <location>
        <begin position="137"/>
        <end position="173"/>
    </location>
</feature>
<feature type="region of interest" description="Disordered" evidence="5">
    <location>
        <begin position="605"/>
        <end position="633"/>
    </location>
</feature>
<dbReference type="SUPFAM" id="SSF50978">
    <property type="entry name" value="WD40 repeat-like"/>
    <property type="match status" value="1"/>
</dbReference>
<feature type="region of interest" description="Disordered" evidence="5">
    <location>
        <begin position="1742"/>
        <end position="1805"/>
    </location>
</feature>
<sequence length="1805" mass="189647">MWRQKGLPGQQEGGGGGTSVLAGRLLATGGYDGKVKLFNSQSGLCFVTFAEHTAPISAICFTPQGNAILSASEDGSVRAFDLLRYRNFRTFASPDGLCQFSSVAVDSGGEIVAASSKGGKYAIYVWSIQTGNVLEVLAAHTSHVQSIHFSPSPSNPGQLVSASWDSTLRVWDLYGKARAEPLDCPSSVLCVVFDPRANDVCAAACLTGQVLFWNVSNGTNIGSIEGLRDIQSGRQWGQQYASSHTRGAKLGKGLKAGRGNRAVAPKAKAGAKASAETEPKQSAAAAEAPWVHGGGKPRRVRFREAEVVEIREDDEADKLAAALRLLEERGVQLDEEAQKKLGVGRQADPSKAGPEAPKSHHATVQSAMWKVKNTAGKLERSQQNLEAAQEALADAQLAVDKATEAKEAAAKAHAQAQDQLERARRVEQAGLPPEAQLDQRAQDVDRLAQATLGARYAAELKDHFEGEEAVQVTQAIELFSKLAAASKARIEAAKRAAEVERFLESHGCSLPKRLRRPAGSAAGKGAAEAAEKSEGQKVSRLDAALSPHYPVQLTLDGKKEPERALRHRAPRPFPTERPEGQRREPPCWTGLLSELADAIAAVAPGSAAGNQGPSEDGPEPAREADDAAPGGAPENVEAAMLDESFDQGGGERRDPGGPVPSGAAPQDPSPGTGSWGQPAINCPARVASSDGHGTLPSGLGPPVLLPPSASAEALRGVRACYDEDWTEVVHSLKGDVLDLPPCAATESETEPAGQVSGAGQRHSGEEAVECVAKVERLGPAAGLEAPRATGSWPRTLDELYASFAALMEEDLGGLVDMKQEDLMKCAGRGESARIQEGTISASRRGTRARGSPQARTWHMIAALLWERLASRRRLRAPHLVSRELDVLARLQAKIVKLAAQDLVGDIGLKFLSPLDDRGQFIDAPGAARHGLFAWPAIACWARDMGSQEIADAGRRAPQDDLGLVRGFVHLGLDQAPPPGMDERCRRAGSARHGFLEGVICIDGSAMYPEEQLSELSRRLDAATVQAVAWCGHQTGGCIVFCRTCGAHGSRQAKFLADPCVPLASKGRDAARLARRALECLSAGSGERSYWCRPRAASPPLPPTGAAGGLCASRSSPHVVLYDTTSYTLAARLTLTSNQSLRMAAEVLLGMACFGLLAVFGSREGLTPDSYWRQAWKAHATGPAEVCQRLCQRLRASSALAELVQGHLLLPHSLTQSSFGASVLGGGRCTAIPELRQRLGHPHGARLASADELLGGALVLARRLKGKPCSAESSSSIISFITSTFVPKIFLRVSGIARGGASDSAFLGDTLATRMPRCIATNFISRGAVGQARQHQAQRGAEPGQLLAAVAADLPEGLEEMEGRAALRTCVLRTALGSCPIRAARPPPGTRIHPSRLSGDAEGAATRAASVPLQTLDVSDSDEENEAVSRQQARIRQATSLPGVDVGEAKDAYSEAPPPLSASNTPAQRELHVWGVAFSADSQTFAAATSHGVFVQMAVPRRPVGPPRAARIYAADMGCSTPGAAASIYGGDVGRFVPQMLTKAVSAPAVVKALDAGDLCRAMILALALNDYGLLRRVYEAVPTREIPVIIASVGAPLLPALLWFLSLELRPSSGTAHFQFHLKWVASVIDLHLLTLLEMSSGRSTSRTGSALEAAAASKSDVAAMCLQLLVELSQRYGAMSKTFDSNIYMLRYLSNSPAGQAPGDEEEPADAEAAGVAAPPPPRPSLFEQLMNDKKEALAAGAGARAAPLEGAASGATRKKKRKNAGAGAEAAAAEACTPAGPAGKRPRRPGKRAAAAGGGGLPG</sequence>
<reference evidence="6" key="1">
    <citation type="submission" date="2023-10" db="EMBL/GenBank/DDBJ databases">
        <authorList>
            <person name="Chen Y."/>
            <person name="Shah S."/>
            <person name="Dougan E. K."/>
            <person name="Thang M."/>
            <person name="Chan C."/>
        </authorList>
    </citation>
    <scope>NUCLEOTIDE SEQUENCE [LARGE SCALE GENOMIC DNA]</scope>
</reference>
<feature type="region of interest" description="Disordered" evidence="5">
    <location>
        <begin position="513"/>
        <end position="587"/>
    </location>
</feature>
<dbReference type="SMART" id="SM00320">
    <property type="entry name" value="WD40"/>
    <property type="match status" value="5"/>
</dbReference>
<dbReference type="Gene3D" id="2.130.10.10">
    <property type="entry name" value="YVTN repeat-like/Quinoprotein amine dehydrogenase"/>
    <property type="match status" value="2"/>
</dbReference>
<feature type="compositionally biased region" description="Low complexity" evidence="5">
    <location>
        <begin position="1766"/>
        <end position="1785"/>
    </location>
</feature>
<dbReference type="PANTHER" id="PTHR19858:SF0">
    <property type="entry name" value="PERIODIC TRYPTOPHAN PROTEIN 2 HOMOLOG"/>
    <property type="match status" value="1"/>
</dbReference>
<feature type="compositionally biased region" description="Low complexity" evidence="5">
    <location>
        <begin position="254"/>
        <end position="274"/>
    </location>
</feature>
<feature type="compositionally biased region" description="Low complexity" evidence="5">
    <location>
        <begin position="693"/>
        <end position="703"/>
    </location>
</feature>
<feature type="region of interest" description="Disordered" evidence="5">
    <location>
        <begin position="337"/>
        <end position="365"/>
    </location>
</feature>
<keyword evidence="1 3" id="KW-0853">WD repeat</keyword>
<dbReference type="InterPro" id="IPR036322">
    <property type="entry name" value="WD40_repeat_dom_sf"/>
</dbReference>
<dbReference type="PANTHER" id="PTHR19858">
    <property type="entry name" value="WD40 REPEAT PROTEIN"/>
    <property type="match status" value="1"/>
</dbReference>
<dbReference type="InterPro" id="IPR019775">
    <property type="entry name" value="WD40_repeat_CS"/>
</dbReference>
<dbReference type="PROSITE" id="PS00678">
    <property type="entry name" value="WD_REPEATS_1"/>
    <property type="match status" value="1"/>
</dbReference>